<gene>
    <name evidence="2" type="ORF">J7I43_05670</name>
</gene>
<sequence length="176" mass="20030">MEDLKAAWQNMGAGHKSPEELKTYLRKMPVRRNVLFQMIMETSLFVLFLAFYYDAFDGHQKPFYLNLLLCGAFGFIVLHNIAGIVQAMNVLKGKHLRGVLAAYSSRLKVFAAISVASRAAMYICFMLFFTYAVEMNTFKVWVLIGAALVFLGQMVWLVRIWLKRIAVIDGARFAGE</sequence>
<dbReference type="EMBL" id="JAGHKP010000001">
    <property type="protein sequence ID" value="MBO9151686.1"/>
    <property type="molecule type" value="Genomic_DNA"/>
</dbReference>
<proteinExistence type="predicted"/>
<evidence type="ECO:0000256" key="1">
    <source>
        <dbReference type="SAM" id="Phobius"/>
    </source>
</evidence>
<keyword evidence="1" id="KW-1133">Transmembrane helix</keyword>
<keyword evidence="3" id="KW-1185">Reference proteome</keyword>
<accession>A0ABS3YAI1</accession>
<keyword evidence="1" id="KW-0812">Transmembrane</keyword>
<evidence type="ECO:0000313" key="2">
    <source>
        <dbReference type="EMBL" id="MBO9151686.1"/>
    </source>
</evidence>
<dbReference type="Proteomes" id="UP000679126">
    <property type="component" value="Unassembled WGS sequence"/>
</dbReference>
<protein>
    <submittedName>
        <fullName evidence="2">Uncharacterized protein</fullName>
    </submittedName>
</protein>
<feature type="transmembrane region" description="Helical" evidence="1">
    <location>
        <begin position="65"/>
        <end position="88"/>
    </location>
</feature>
<organism evidence="2 3">
    <name type="scientific">Chitinophaga chungangae</name>
    <dbReference type="NCBI Taxonomy" id="2821488"/>
    <lineage>
        <taxon>Bacteria</taxon>
        <taxon>Pseudomonadati</taxon>
        <taxon>Bacteroidota</taxon>
        <taxon>Chitinophagia</taxon>
        <taxon>Chitinophagales</taxon>
        <taxon>Chitinophagaceae</taxon>
        <taxon>Chitinophaga</taxon>
    </lineage>
</organism>
<name>A0ABS3YAI1_9BACT</name>
<keyword evidence="1" id="KW-0472">Membrane</keyword>
<feature type="transmembrane region" description="Helical" evidence="1">
    <location>
        <begin position="138"/>
        <end position="162"/>
    </location>
</feature>
<dbReference type="RefSeq" id="WP_209144124.1">
    <property type="nucleotide sequence ID" value="NZ_JAGHKP010000001.1"/>
</dbReference>
<feature type="transmembrane region" description="Helical" evidence="1">
    <location>
        <begin position="109"/>
        <end position="132"/>
    </location>
</feature>
<reference evidence="3" key="1">
    <citation type="submission" date="2021-03" db="EMBL/GenBank/DDBJ databases">
        <title>Assistant Professor.</title>
        <authorList>
            <person name="Huq M.A."/>
        </authorList>
    </citation>
    <scope>NUCLEOTIDE SEQUENCE [LARGE SCALE GENOMIC DNA]</scope>
    <source>
        <strain evidence="3">MAH-28</strain>
    </source>
</reference>
<comment type="caution">
    <text evidence="2">The sequence shown here is derived from an EMBL/GenBank/DDBJ whole genome shotgun (WGS) entry which is preliminary data.</text>
</comment>
<evidence type="ECO:0000313" key="3">
    <source>
        <dbReference type="Proteomes" id="UP000679126"/>
    </source>
</evidence>
<feature type="transmembrane region" description="Helical" evidence="1">
    <location>
        <begin position="34"/>
        <end position="53"/>
    </location>
</feature>